<feature type="transmembrane region" description="Helical" evidence="1">
    <location>
        <begin position="113"/>
        <end position="132"/>
    </location>
</feature>
<comment type="caution">
    <text evidence="2">The sequence shown here is derived from an EMBL/GenBank/DDBJ whole genome shotgun (WGS) entry which is preliminary data.</text>
</comment>
<evidence type="ECO:0000313" key="2">
    <source>
        <dbReference type="EMBL" id="GIF71290.1"/>
    </source>
</evidence>
<organism evidence="2 3">
    <name type="scientific">Asanoa siamensis</name>
    <dbReference type="NCBI Taxonomy" id="926357"/>
    <lineage>
        <taxon>Bacteria</taxon>
        <taxon>Bacillati</taxon>
        <taxon>Actinomycetota</taxon>
        <taxon>Actinomycetes</taxon>
        <taxon>Micromonosporales</taxon>
        <taxon>Micromonosporaceae</taxon>
        <taxon>Asanoa</taxon>
    </lineage>
</organism>
<feature type="transmembrane region" description="Helical" evidence="1">
    <location>
        <begin position="12"/>
        <end position="34"/>
    </location>
</feature>
<evidence type="ECO:0000313" key="3">
    <source>
        <dbReference type="Proteomes" id="UP000604117"/>
    </source>
</evidence>
<protein>
    <submittedName>
        <fullName evidence="2">Uncharacterized protein</fullName>
    </submittedName>
</protein>
<keyword evidence="1" id="KW-0812">Transmembrane</keyword>
<name>A0ABQ4CJ14_9ACTN</name>
<accession>A0ABQ4CJ14</accession>
<proteinExistence type="predicted"/>
<keyword evidence="1" id="KW-0472">Membrane</keyword>
<keyword evidence="1" id="KW-1133">Transmembrane helix</keyword>
<dbReference type="RefSeq" id="WP_203710777.1">
    <property type="nucleotide sequence ID" value="NZ_BONE01000004.1"/>
</dbReference>
<keyword evidence="3" id="KW-1185">Reference proteome</keyword>
<dbReference type="EMBL" id="BONE01000004">
    <property type="protein sequence ID" value="GIF71290.1"/>
    <property type="molecule type" value="Genomic_DNA"/>
</dbReference>
<reference evidence="2 3" key="1">
    <citation type="submission" date="2021-01" db="EMBL/GenBank/DDBJ databases">
        <title>Whole genome shotgun sequence of Asanoa siamensis NBRC 107932.</title>
        <authorList>
            <person name="Komaki H."/>
            <person name="Tamura T."/>
        </authorList>
    </citation>
    <scope>NUCLEOTIDE SEQUENCE [LARGE SCALE GENOMIC DNA]</scope>
    <source>
        <strain evidence="2 3">NBRC 107932</strain>
    </source>
</reference>
<feature type="transmembrane region" description="Helical" evidence="1">
    <location>
        <begin position="40"/>
        <end position="59"/>
    </location>
</feature>
<dbReference type="Proteomes" id="UP000604117">
    <property type="component" value="Unassembled WGS sequence"/>
</dbReference>
<gene>
    <name evidence="2" type="ORF">Asi02nite_08080</name>
</gene>
<feature type="transmembrane region" description="Helical" evidence="1">
    <location>
        <begin position="71"/>
        <end position="93"/>
    </location>
</feature>
<evidence type="ECO:0000256" key="1">
    <source>
        <dbReference type="SAM" id="Phobius"/>
    </source>
</evidence>
<sequence>MTTNTPAAVRAAFVTWLVAVGAGAFETVLVVASGEAGDGAAVGVAVRLTVFVAAVLVALRMRAGRRWARLALTVGLGVLGTLSLVLGPIGWLLDGNSLPDLVSSASALDLTFGASRVVHVCAVLAGCVLMFVPSANAWFRSRARARVAVG</sequence>